<evidence type="ECO:0000313" key="2">
    <source>
        <dbReference type="Proteomes" id="UP000008672"/>
    </source>
</evidence>
<dbReference type="GeneTree" id="ENSGT01030000235030"/>
<protein>
    <recommendedName>
        <fullName evidence="3">Reverse transcriptase zinc-binding domain-containing protein</fullName>
    </recommendedName>
</protein>
<reference evidence="1" key="2">
    <citation type="submission" date="2025-08" db="UniProtKB">
        <authorList>
            <consortium name="Ensembl"/>
        </authorList>
    </citation>
    <scope>IDENTIFICATION</scope>
</reference>
<reference evidence="1" key="3">
    <citation type="submission" date="2025-09" db="UniProtKB">
        <authorList>
            <consortium name="Ensembl"/>
        </authorList>
    </citation>
    <scope>IDENTIFICATION</scope>
</reference>
<evidence type="ECO:0008006" key="3">
    <source>
        <dbReference type="Google" id="ProtNLM"/>
    </source>
</evidence>
<organism evidence="1 2">
    <name type="scientific">Latimeria chalumnae</name>
    <name type="common">Coelacanth</name>
    <dbReference type="NCBI Taxonomy" id="7897"/>
    <lineage>
        <taxon>Eukaryota</taxon>
        <taxon>Metazoa</taxon>
        <taxon>Chordata</taxon>
        <taxon>Craniata</taxon>
        <taxon>Vertebrata</taxon>
        <taxon>Euteleostomi</taxon>
        <taxon>Coelacanthiformes</taxon>
        <taxon>Coelacanthidae</taxon>
        <taxon>Latimeria</taxon>
    </lineage>
</organism>
<keyword evidence="2" id="KW-1185">Reference proteome</keyword>
<dbReference type="Ensembl" id="ENSLACT00000006991.1">
    <property type="protein sequence ID" value="ENSLACP00000006932.1"/>
    <property type="gene ID" value="ENSLACG00000006152.1"/>
</dbReference>
<accession>H3ABB1</accession>
<evidence type="ECO:0000313" key="1">
    <source>
        <dbReference type="Ensembl" id="ENSLACP00000006932.1"/>
    </source>
</evidence>
<dbReference type="AlphaFoldDB" id="H3ABB1"/>
<dbReference type="InParanoid" id="H3ABB1"/>
<proteinExistence type="predicted"/>
<dbReference type="OMA" id="WHRVHEL"/>
<sequence length="323" mass="37147">VLEHSRACWHRVHELFGESANLTTDVSIWFNPAFKIQGHPFLWTLWSSRVISRLSEVWGPSGLLSFPALQEAFQLPSTEFFQYMQLRSCLRGVPALAPGLLPTSPIVDIKRRFQNNKGGVAKIYASLLSRVPPDRLSTKAQWEKELGHSLSEDGWEEALGSPTQAGTDLRVRLIQFKIINRLYWPPSRLTASGLRESDLCWRCGFEKGDTLHMLWKCEKLHPFIREITGYSLMDSLINYILGINLIRAKVSKIAWELIQLALSSAKCVILRHWWQEEPPSVREWLLLMADTAVHEQVIRKSRNKLSQLRSIWSFFLDRVSEIG</sequence>
<reference evidence="2" key="1">
    <citation type="submission" date="2011-08" db="EMBL/GenBank/DDBJ databases">
        <title>The draft genome of Latimeria chalumnae.</title>
        <authorList>
            <person name="Di Palma F."/>
            <person name="Alfoldi J."/>
            <person name="Johnson J."/>
            <person name="Berlin A."/>
            <person name="Gnerre S."/>
            <person name="Jaffe D."/>
            <person name="MacCallum I."/>
            <person name="Young S."/>
            <person name="Walker B.J."/>
            <person name="Lander E."/>
            <person name="Lindblad-Toh K."/>
        </authorList>
    </citation>
    <scope>NUCLEOTIDE SEQUENCE [LARGE SCALE GENOMIC DNA]</scope>
    <source>
        <strain evidence="2">Wild caught</strain>
    </source>
</reference>
<dbReference type="HOGENOM" id="CLU_000680_9_1_1"/>
<name>H3ABB1_LATCH</name>
<dbReference type="EMBL" id="AFYH01162744">
    <property type="status" value="NOT_ANNOTATED_CDS"/>
    <property type="molecule type" value="Genomic_DNA"/>
</dbReference>
<dbReference type="STRING" id="7897.ENSLACP00000006932"/>
<dbReference type="Proteomes" id="UP000008672">
    <property type="component" value="Unassembled WGS sequence"/>
</dbReference>
<dbReference type="eggNOG" id="ENOG502S9XJ">
    <property type="taxonomic scope" value="Eukaryota"/>
</dbReference>